<dbReference type="RefSeq" id="WP_112116305.1">
    <property type="nucleotide sequence ID" value="NZ_PRKZ01000010.1"/>
</dbReference>
<proteinExistence type="predicted"/>
<dbReference type="InterPro" id="IPR024234">
    <property type="entry name" value="DUF3801"/>
</dbReference>
<dbReference type="Pfam" id="PF12687">
    <property type="entry name" value="DUF3801"/>
    <property type="match status" value="1"/>
</dbReference>
<gene>
    <name evidence="1" type="ORF">C4N25_11840</name>
</gene>
<dbReference type="EMBL" id="PRKZ01000010">
    <property type="protein sequence ID" value="RAW48122.1"/>
    <property type="molecule type" value="Genomic_DNA"/>
</dbReference>
<name>A0A329TFF1_9FIRM</name>
<evidence type="ECO:0000313" key="1">
    <source>
        <dbReference type="EMBL" id="RAW48122.1"/>
    </source>
</evidence>
<evidence type="ECO:0000313" key="2">
    <source>
        <dbReference type="Proteomes" id="UP000251634"/>
    </source>
</evidence>
<accession>A0A329TFF1</accession>
<organism evidence="1 2">
    <name type="scientific">Faecalibacterium prausnitzii</name>
    <dbReference type="NCBI Taxonomy" id="853"/>
    <lineage>
        <taxon>Bacteria</taxon>
        <taxon>Bacillati</taxon>
        <taxon>Bacillota</taxon>
        <taxon>Clostridia</taxon>
        <taxon>Eubacteriales</taxon>
        <taxon>Oscillospiraceae</taxon>
        <taxon>Faecalibacterium</taxon>
    </lineage>
</organism>
<dbReference type="AlphaFoldDB" id="A0A329TFF1"/>
<dbReference type="Proteomes" id="UP000251634">
    <property type="component" value="Unassembled WGS sequence"/>
</dbReference>
<protein>
    <submittedName>
        <fullName evidence="1">PcfB family protein</fullName>
    </submittedName>
</protein>
<reference evidence="1 2" key="1">
    <citation type="submission" date="2018-02" db="EMBL/GenBank/DDBJ databases">
        <title>Complete genome sequencing of Faecalibacterium prausnitzii strains isolated from the human gut.</title>
        <authorList>
            <person name="Fitzgerald B.C."/>
            <person name="Shkoporov A.N."/>
            <person name="Ross P.R."/>
            <person name="Hill C."/>
        </authorList>
    </citation>
    <scope>NUCLEOTIDE SEQUENCE [LARGE SCALE GENOMIC DNA]</scope>
    <source>
        <strain evidence="1 2">APC942/8-14-2</strain>
    </source>
</reference>
<comment type="caution">
    <text evidence="1">The sequence shown here is derived from an EMBL/GenBank/DDBJ whole genome shotgun (WGS) entry which is preliminary data.</text>
</comment>
<sequence length="161" mass="18439">MQEEVENRTINLAISTTRLTARSIIAGIRKYLQHREKVKARKGTRDTAVHGKQSVKQLLGQNQGATNVEIDKDGIRDFERLARKYGVDFAVRKDKSVDPPRYLVFVRSKDADALDAICKEHQARSLTKDKKPSVLAQLKKFKEMVAAIPRKVREKKQERDL</sequence>